<evidence type="ECO:0000256" key="1">
    <source>
        <dbReference type="ARBA" id="ARBA00004514"/>
    </source>
</evidence>
<dbReference type="GO" id="GO:0005829">
    <property type="term" value="C:cytosol"/>
    <property type="evidence" value="ECO:0007669"/>
    <property type="project" value="UniProtKB-SubCell"/>
</dbReference>
<name>A0A084JIL5_9CLOT</name>
<sequence>MYNAGANAYNAYKNNSVNYASKEQLLLMLLDGAVKFAKIARQAILDKDVKSSHENLVKTQDIFTELMITLDQNAGEWAVNMYKIYEFIKERLFQANIKKDVKIIDEVMPLIEEVRNTWQEAYEVSKGKK</sequence>
<dbReference type="PIRSF" id="PIRSF039090">
    <property type="entry name" value="Flis"/>
    <property type="match status" value="1"/>
</dbReference>
<keyword evidence="4 6" id="KW-1005">Bacterial flagellum biogenesis</keyword>
<keyword evidence="7" id="KW-0282">Flagellum</keyword>
<evidence type="ECO:0000313" key="7">
    <source>
        <dbReference type="EMBL" id="KEZ88799.1"/>
    </source>
</evidence>
<dbReference type="eggNOG" id="COG1516">
    <property type="taxonomic scope" value="Bacteria"/>
</dbReference>
<dbReference type="GO" id="GO:0044780">
    <property type="term" value="P:bacterial-type flagellum assembly"/>
    <property type="evidence" value="ECO:0007669"/>
    <property type="project" value="InterPro"/>
</dbReference>
<dbReference type="InterPro" id="IPR036584">
    <property type="entry name" value="FliS_sf"/>
</dbReference>
<accession>A0A084JIL5</accession>
<dbReference type="NCBIfam" id="TIGR00208">
    <property type="entry name" value="fliS"/>
    <property type="match status" value="1"/>
</dbReference>
<comment type="similarity">
    <text evidence="2 6">Belongs to the FliS family.</text>
</comment>
<dbReference type="PANTHER" id="PTHR34773:SF1">
    <property type="entry name" value="FLAGELLAR SECRETION CHAPERONE FLIS"/>
    <property type="match status" value="1"/>
</dbReference>
<dbReference type="AlphaFoldDB" id="A0A084JIL5"/>
<dbReference type="CDD" id="cd16098">
    <property type="entry name" value="FliS"/>
    <property type="match status" value="1"/>
</dbReference>
<evidence type="ECO:0000256" key="2">
    <source>
        <dbReference type="ARBA" id="ARBA00008787"/>
    </source>
</evidence>
<dbReference type="InterPro" id="IPR003713">
    <property type="entry name" value="FliS"/>
</dbReference>
<keyword evidence="7" id="KW-0966">Cell projection</keyword>
<dbReference type="Pfam" id="PF02561">
    <property type="entry name" value="FliS"/>
    <property type="match status" value="1"/>
</dbReference>
<keyword evidence="7" id="KW-0969">Cilium</keyword>
<proteinExistence type="inferred from homology"/>
<comment type="caution">
    <text evidence="7">The sequence shown here is derived from an EMBL/GenBank/DDBJ whole genome shotgun (WGS) entry which is preliminary data.</text>
</comment>
<dbReference type="PANTHER" id="PTHR34773">
    <property type="entry name" value="FLAGELLAR SECRETION CHAPERONE FLIS"/>
    <property type="match status" value="1"/>
</dbReference>
<keyword evidence="5" id="KW-0143">Chaperone</keyword>
<evidence type="ECO:0000256" key="5">
    <source>
        <dbReference type="ARBA" id="ARBA00023186"/>
    </source>
</evidence>
<dbReference type="RefSeq" id="WP_035129213.1">
    <property type="nucleotide sequence ID" value="NZ_JPMD01000001.1"/>
</dbReference>
<gene>
    <name evidence="7" type="ORF">IO99_01140</name>
</gene>
<evidence type="ECO:0000256" key="4">
    <source>
        <dbReference type="ARBA" id="ARBA00022795"/>
    </source>
</evidence>
<reference evidence="7 8" key="1">
    <citation type="submission" date="2014-07" db="EMBL/GenBank/DDBJ databases">
        <title>Draft genome of Clostridium sulfidigenes 113A isolated from sediments associated with methane hydrate from Krishna Godavari basin.</title>
        <authorList>
            <person name="Honkalas V.S."/>
            <person name="Dabir A.P."/>
            <person name="Arora P."/>
            <person name="Dhakephalkar P.K."/>
        </authorList>
    </citation>
    <scope>NUCLEOTIDE SEQUENCE [LARGE SCALE GENOMIC DNA]</scope>
    <source>
        <strain evidence="7 8">113A</strain>
    </source>
</reference>
<dbReference type="Proteomes" id="UP000028542">
    <property type="component" value="Unassembled WGS sequence"/>
</dbReference>
<evidence type="ECO:0000256" key="6">
    <source>
        <dbReference type="PIRNR" id="PIRNR039090"/>
    </source>
</evidence>
<comment type="subcellular location">
    <subcellularLocation>
        <location evidence="1 6">Cytoplasm</location>
        <location evidence="1 6">Cytosol</location>
    </subcellularLocation>
</comment>
<dbReference type="EMBL" id="JPMD01000001">
    <property type="protein sequence ID" value="KEZ88799.1"/>
    <property type="molecule type" value="Genomic_DNA"/>
</dbReference>
<evidence type="ECO:0000256" key="3">
    <source>
        <dbReference type="ARBA" id="ARBA00022490"/>
    </source>
</evidence>
<dbReference type="STRING" id="318464.IO99_01140"/>
<dbReference type="SUPFAM" id="SSF101116">
    <property type="entry name" value="Flagellar export chaperone FliS"/>
    <property type="match status" value="1"/>
</dbReference>
<dbReference type="GO" id="GO:0071973">
    <property type="term" value="P:bacterial-type flagellum-dependent cell motility"/>
    <property type="evidence" value="ECO:0007669"/>
    <property type="project" value="TreeGrafter"/>
</dbReference>
<dbReference type="Gene3D" id="1.20.120.340">
    <property type="entry name" value="Flagellar protein FliS"/>
    <property type="match status" value="1"/>
</dbReference>
<organism evidence="7 8">
    <name type="scientific">Clostridium sulfidigenes</name>
    <dbReference type="NCBI Taxonomy" id="318464"/>
    <lineage>
        <taxon>Bacteria</taxon>
        <taxon>Bacillati</taxon>
        <taxon>Bacillota</taxon>
        <taxon>Clostridia</taxon>
        <taxon>Eubacteriales</taxon>
        <taxon>Clostridiaceae</taxon>
        <taxon>Clostridium</taxon>
    </lineage>
</organism>
<keyword evidence="8" id="KW-1185">Reference proteome</keyword>
<keyword evidence="3 6" id="KW-0963">Cytoplasm</keyword>
<protein>
    <recommendedName>
        <fullName evidence="6">Flagellar secretion chaperone FliS</fullName>
    </recommendedName>
</protein>
<evidence type="ECO:0000313" key="8">
    <source>
        <dbReference type="Proteomes" id="UP000028542"/>
    </source>
</evidence>